<dbReference type="PANTHER" id="PTHR30193:SF41">
    <property type="entry name" value="DIACETYLCHITOBIOSE UPTAKE SYSTEM PERMEASE PROTEIN NGCF"/>
    <property type="match status" value="1"/>
</dbReference>
<evidence type="ECO:0000313" key="11">
    <source>
        <dbReference type="Proteomes" id="UP000593758"/>
    </source>
</evidence>
<keyword evidence="3" id="KW-1003">Cell membrane</keyword>
<evidence type="ECO:0000313" key="10">
    <source>
        <dbReference type="EMBL" id="QOR70892.1"/>
    </source>
</evidence>
<evidence type="ECO:0000256" key="3">
    <source>
        <dbReference type="ARBA" id="ARBA00022475"/>
    </source>
</evidence>
<comment type="similarity">
    <text evidence="7">Belongs to the binding-protein-dependent transport system permease family.</text>
</comment>
<organism evidence="10 11">
    <name type="scientific">Ruania alkalisoli</name>
    <dbReference type="NCBI Taxonomy" id="2779775"/>
    <lineage>
        <taxon>Bacteria</taxon>
        <taxon>Bacillati</taxon>
        <taxon>Actinomycetota</taxon>
        <taxon>Actinomycetes</taxon>
        <taxon>Micrococcales</taxon>
        <taxon>Ruaniaceae</taxon>
        <taxon>Ruania</taxon>
    </lineage>
</organism>
<dbReference type="InterPro" id="IPR035906">
    <property type="entry name" value="MetI-like_sf"/>
</dbReference>
<feature type="region of interest" description="Disordered" evidence="8">
    <location>
        <begin position="1"/>
        <end position="29"/>
    </location>
</feature>
<dbReference type="GO" id="GO:0005886">
    <property type="term" value="C:plasma membrane"/>
    <property type="evidence" value="ECO:0007669"/>
    <property type="project" value="UniProtKB-SubCell"/>
</dbReference>
<dbReference type="SUPFAM" id="SSF161098">
    <property type="entry name" value="MetI-like"/>
    <property type="match status" value="1"/>
</dbReference>
<dbReference type="KEGG" id="halt:IM660_00800"/>
<keyword evidence="2 7" id="KW-0813">Transport</keyword>
<feature type="transmembrane region" description="Helical" evidence="7">
    <location>
        <begin position="99"/>
        <end position="122"/>
    </location>
</feature>
<dbReference type="RefSeq" id="WP_193497564.1">
    <property type="nucleotide sequence ID" value="NZ_CP063169.1"/>
</dbReference>
<feature type="domain" description="ABC transmembrane type-1" evidence="9">
    <location>
        <begin position="96"/>
        <end position="310"/>
    </location>
</feature>
<feature type="transmembrane region" description="Helical" evidence="7">
    <location>
        <begin position="235"/>
        <end position="255"/>
    </location>
</feature>
<dbReference type="InterPro" id="IPR051393">
    <property type="entry name" value="ABC_transporter_permease"/>
</dbReference>
<evidence type="ECO:0000256" key="6">
    <source>
        <dbReference type="ARBA" id="ARBA00023136"/>
    </source>
</evidence>
<feature type="compositionally biased region" description="Low complexity" evidence="8">
    <location>
        <begin position="11"/>
        <end position="22"/>
    </location>
</feature>
<keyword evidence="4 7" id="KW-0812">Transmembrane</keyword>
<dbReference type="EMBL" id="CP063169">
    <property type="protein sequence ID" value="QOR70892.1"/>
    <property type="molecule type" value="Genomic_DNA"/>
</dbReference>
<accession>A0A7M1SVW4</accession>
<dbReference type="AlphaFoldDB" id="A0A7M1SVW4"/>
<dbReference type="PANTHER" id="PTHR30193">
    <property type="entry name" value="ABC TRANSPORTER PERMEASE PROTEIN"/>
    <property type="match status" value="1"/>
</dbReference>
<evidence type="ECO:0000259" key="9">
    <source>
        <dbReference type="PROSITE" id="PS50928"/>
    </source>
</evidence>
<gene>
    <name evidence="10" type="ORF">IM660_00800</name>
</gene>
<evidence type="ECO:0000256" key="1">
    <source>
        <dbReference type="ARBA" id="ARBA00004651"/>
    </source>
</evidence>
<dbReference type="PROSITE" id="PS50928">
    <property type="entry name" value="ABC_TM1"/>
    <property type="match status" value="1"/>
</dbReference>
<feature type="transmembrane region" description="Helical" evidence="7">
    <location>
        <begin position="181"/>
        <end position="206"/>
    </location>
</feature>
<proteinExistence type="inferred from homology"/>
<dbReference type="Proteomes" id="UP000593758">
    <property type="component" value="Chromosome"/>
</dbReference>
<comment type="subcellular location">
    <subcellularLocation>
        <location evidence="1 7">Cell membrane</location>
        <topology evidence="1 7">Multi-pass membrane protein</topology>
    </subcellularLocation>
</comment>
<name>A0A7M1SVW4_9MICO</name>
<protein>
    <submittedName>
        <fullName evidence="10">Sugar ABC transporter permease</fullName>
    </submittedName>
</protein>
<keyword evidence="5 7" id="KW-1133">Transmembrane helix</keyword>
<dbReference type="Gene3D" id="1.10.3720.10">
    <property type="entry name" value="MetI-like"/>
    <property type="match status" value="1"/>
</dbReference>
<feature type="transmembrane region" description="Helical" evidence="7">
    <location>
        <begin position="134"/>
        <end position="154"/>
    </location>
</feature>
<evidence type="ECO:0000256" key="2">
    <source>
        <dbReference type="ARBA" id="ARBA00022448"/>
    </source>
</evidence>
<evidence type="ECO:0000256" key="7">
    <source>
        <dbReference type="RuleBase" id="RU363032"/>
    </source>
</evidence>
<feature type="transmembrane region" description="Helical" evidence="7">
    <location>
        <begin position="38"/>
        <end position="63"/>
    </location>
</feature>
<dbReference type="Pfam" id="PF00528">
    <property type="entry name" value="BPD_transp_1"/>
    <property type="match status" value="1"/>
</dbReference>
<feature type="transmembrane region" description="Helical" evidence="7">
    <location>
        <begin position="291"/>
        <end position="313"/>
    </location>
</feature>
<keyword evidence="11" id="KW-1185">Reference proteome</keyword>
<dbReference type="CDD" id="cd06261">
    <property type="entry name" value="TM_PBP2"/>
    <property type="match status" value="1"/>
</dbReference>
<sequence length="322" mass="34942">MTKAIAADHVGSTTAAAGSTSGPTLKRRRTQAESRGRYGWVLLAPFAATFVLFLIVPLAYALWLSLHSRSITGSQNWAGFDNYIRVFSDSSFLGGLGRVLLYGVLQAPIMLVLALVLALMLDAVTTRLSRLSRIVAFMPYAVPAVIGVLMWGFLYSPQLGPASILTALFGDAAPDLLGSNLVLYSLVNIVTWQMTGYNMIIIYAALQGLPREIYEAARIDGAGGWKLATQIKLPLVAPAVVLSTVFTIIATLQLFSEPKVLQSTRPDAVPADFTPNMYAYNQAFAYGQFNYAATISFVLGVVIIIGSYIFLYVTRRRSGLHD</sequence>
<evidence type="ECO:0000256" key="8">
    <source>
        <dbReference type="SAM" id="MobiDB-lite"/>
    </source>
</evidence>
<reference evidence="10 11" key="1">
    <citation type="submission" date="2020-10" db="EMBL/GenBank/DDBJ databases">
        <title>Haloactinobacterium sp. RN3S43, a bacterium isolated from saline soil.</title>
        <authorList>
            <person name="Sun J.-Q."/>
        </authorList>
    </citation>
    <scope>NUCLEOTIDE SEQUENCE [LARGE SCALE GENOMIC DNA]</scope>
    <source>
        <strain evidence="10 11">RN3S43</strain>
    </source>
</reference>
<keyword evidence="6 7" id="KW-0472">Membrane</keyword>
<dbReference type="GO" id="GO:0055085">
    <property type="term" value="P:transmembrane transport"/>
    <property type="evidence" value="ECO:0007669"/>
    <property type="project" value="InterPro"/>
</dbReference>
<evidence type="ECO:0000256" key="4">
    <source>
        <dbReference type="ARBA" id="ARBA00022692"/>
    </source>
</evidence>
<evidence type="ECO:0000256" key="5">
    <source>
        <dbReference type="ARBA" id="ARBA00022989"/>
    </source>
</evidence>
<dbReference type="InterPro" id="IPR000515">
    <property type="entry name" value="MetI-like"/>
</dbReference>